<organism evidence="4 5">
    <name type="scientific">Pseudonocardia abyssalis</name>
    <dbReference type="NCBI Taxonomy" id="2792008"/>
    <lineage>
        <taxon>Bacteria</taxon>
        <taxon>Bacillati</taxon>
        <taxon>Actinomycetota</taxon>
        <taxon>Actinomycetes</taxon>
        <taxon>Pseudonocardiales</taxon>
        <taxon>Pseudonocardiaceae</taxon>
        <taxon>Pseudonocardia</taxon>
    </lineage>
</organism>
<dbReference type="Proteomes" id="UP000694287">
    <property type="component" value="Unassembled WGS sequence"/>
</dbReference>
<dbReference type="Pfam" id="PF00563">
    <property type="entry name" value="EAL"/>
    <property type="match status" value="1"/>
</dbReference>
<evidence type="ECO:0000313" key="5">
    <source>
        <dbReference type="Proteomes" id="UP000694287"/>
    </source>
</evidence>
<accession>A0ABS6UUQ0</accession>
<dbReference type="PROSITE" id="PS50887">
    <property type="entry name" value="GGDEF"/>
    <property type="match status" value="1"/>
</dbReference>
<dbReference type="CDD" id="cd00130">
    <property type="entry name" value="PAS"/>
    <property type="match status" value="1"/>
</dbReference>
<evidence type="ECO:0000259" key="3">
    <source>
        <dbReference type="PROSITE" id="PS50887"/>
    </source>
</evidence>
<dbReference type="CDD" id="cd01948">
    <property type="entry name" value="EAL"/>
    <property type="match status" value="1"/>
</dbReference>
<dbReference type="InterPro" id="IPR000160">
    <property type="entry name" value="GGDEF_dom"/>
</dbReference>
<comment type="caution">
    <text evidence="4">The sequence shown here is derived from an EMBL/GenBank/DDBJ whole genome shotgun (WGS) entry which is preliminary data.</text>
</comment>
<dbReference type="SMART" id="SM00267">
    <property type="entry name" value="GGDEF"/>
    <property type="match status" value="1"/>
</dbReference>
<dbReference type="NCBIfam" id="TIGR00254">
    <property type="entry name" value="GGDEF"/>
    <property type="match status" value="1"/>
</dbReference>
<name>A0ABS6UUQ0_9PSEU</name>
<dbReference type="SMART" id="SM00052">
    <property type="entry name" value="EAL"/>
    <property type="match status" value="1"/>
</dbReference>
<gene>
    <name evidence="4" type="ORF">I4I81_17060</name>
</gene>
<dbReference type="PROSITE" id="PS50883">
    <property type="entry name" value="EAL"/>
    <property type="match status" value="1"/>
</dbReference>
<dbReference type="RefSeq" id="WP_218616174.1">
    <property type="nucleotide sequence ID" value="NZ_JADQDK010000001.1"/>
</dbReference>
<feature type="domain" description="GGDEF" evidence="3">
    <location>
        <begin position="557"/>
        <end position="692"/>
    </location>
</feature>
<dbReference type="InterPro" id="IPR013656">
    <property type="entry name" value="PAS_4"/>
</dbReference>
<sequence>MDELGDRRNTGRSTPEQGEPTVTDTADGGSGQAVARAELRRARQAVLGGETPVDRALFARAVGRAVAETPVPGPATPESGMRIAAHRLTETEAPVGRRAAEAISALSGEGGQRMSDLHDLDADERTDPEGSPVLPALRTAVFGAGRGASDLGGPLPGGGAVGGPEIVSLPAAPALVCDRDDRIVRVNPLLLALAGRAGGSGATSAADAEAGLFGMRLPQLVVGPDTDARLVRPDGERVRVRVVRWELPGRELRAVVLVELPDGSDGEQDRIDRRWVAELERLAGVGTWSYELGTRTLRRSESLLELYRSAGVEPDGADGAVEGEQVALLCGAIREHGLGGSTADHHAELRLPGERLLSCRAEVETAADGTPVRLVGVVRDLSEQRRAQDRVRHAGRRFADLMEMVPSGVAMIDPNGVVTDANANMCALLDVPLDALRGTSAADLTAEGPFDLLGPDRAALPGWLRPVAPGARHGYRVDAAPLLRADGTTVWCEVSASVTSADDGSWFWLVACTDIGERRRAAELLRSAGTVDELTRLPNRAACLSMVDALLAGSGRDRVAVVCGDLDDFARVNSSLGHEVGDDLLVSLAGRLQRELPVGCTAARLSGDEFVVICADHAEVGGPDQLARLVADLLRTTLTVHGQPVQMTASVGLATPVPLGDVRAADLLRFAEVAMQDAKRRQCRGGIGMATDGVVSSATQALALEAELRAAITGTGLVLEYQPVVGPDGTILSAEALVRWHHPVRGKIPPGDFLPVAQRSGLLRELDLWVLRTACAEAATWPEHRGRRPSVAVNLAGLLPGDVDFLTVVDAIVTGSGLDWGHLVLELVETSLVALPPHALAAMAELVDRGVRFAVDDFGTGYSSLARLKDLPAQTVKVDRAFVTGVDDDPAAFAVARAVVDMARAMGRSTVAEGVETAEQFHVLRGIGVDAYQGWLFSRPLSTERLREVFGGGRLATPAASAALAG</sequence>
<evidence type="ECO:0000259" key="2">
    <source>
        <dbReference type="PROSITE" id="PS50883"/>
    </source>
</evidence>
<evidence type="ECO:0000256" key="1">
    <source>
        <dbReference type="SAM" id="MobiDB-lite"/>
    </source>
</evidence>
<dbReference type="InterPro" id="IPR001633">
    <property type="entry name" value="EAL_dom"/>
</dbReference>
<dbReference type="Pfam" id="PF08448">
    <property type="entry name" value="PAS_4"/>
    <property type="match status" value="1"/>
</dbReference>
<dbReference type="NCBIfam" id="TIGR00229">
    <property type="entry name" value="sensory_box"/>
    <property type="match status" value="1"/>
</dbReference>
<dbReference type="EMBL" id="JADQDK010000001">
    <property type="protein sequence ID" value="MBW0135957.1"/>
    <property type="molecule type" value="Genomic_DNA"/>
</dbReference>
<evidence type="ECO:0000313" key="4">
    <source>
        <dbReference type="EMBL" id="MBW0135957.1"/>
    </source>
</evidence>
<reference evidence="4 5" key="1">
    <citation type="submission" date="2020-11" db="EMBL/GenBank/DDBJ databases">
        <title>Pseudonocardia abyssalis sp. nov. and Pseudonocardia oceani sp. nov., description and phylogenomic analysis of two novel actinomycetes isolated from the deep Southern Ocean.</title>
        <authorList>
            <person name="Parra J."/>
        </authorList>
    </citation>
    <scope>NUCLEOTIDE SEQUENCE [LARGE SCALE GENOMIC DNA]</scope>
    <source>
        <strain evidence="4 5">KRD-168</strain>
    </source>
</reference>
<feature type="compositionally biased region" description="Polar residues" evidence="1">
    <location>
        <begin position="11"/>
        <end position="24"/>
    </location>
</feature>
<dbReference type="PANTHER" id="PTHR44757:SF2">
    <property type="entry name" value="BIOFILM ARCHITECTURE MAINTENANCE PROTEIN MBAA"/>
    <property type="match status" value="1"/>
</dbReference>
<dbReference type="CDD" id="cd01949">
    <property type="entry name" value="GGDEF"/>
    <property type="match status" value="1"/>
</dbReference>
<dbReference type="InterPro" id="IPR000014">
    <property type="entry name" value="PAS"/>
</dbReference>
<feature type="region of interest" description="Disordered" evidence="1">
    <location>
        <begin position="1"/>
        <end position="32"/>
    </location>
</feature>
<dbReference type="SMART" id="SM00091">
    <property type="entry name" value="PAS"/>
    <property type="match status" value="1"/>
</dbReference>
<feature type="domain" description="EAL" evidence="2">
    <location>
        <begin position="701"/>
        <end position="954"/>
    </location>
</feature>
<keyword evidence="5" id="KW-1185">Reference proteome</keyword>
<proteinExistence type="predicted"/>
<dbReference type="Pfam" id="PF00990">
    <property type="entry name" value="GGDEF"/>
    <property type="match status" value="1"/>
</dbReference>
<protein>
    <submittedName>
        <fullName evidence="4">EAL domain-containing protein</fullName>
    </submittedName>
</protein>
<dbReference type="InterPro" id="IPR052155">
    <property type="entry name" value="Biofilm_reg_signaling"/>
</dbReference>
<dbReference type="PANTHER" id="PTHR44757">
    <property type="entry name" value="DIGUANYLATE CYCLASE DGCP"/>
    <property type="match status" value="1"/>
</dbReference>